<evidence type="ECO:0000256" key="1">
    <source>
        <dbReference type="SAM" id="Coils"/>
    </source>
</evidence>
<evidence type="ECO:0000256" key="3">
    <source>
        <dbReference type="SAM" id="Phobius"/>
    </source>
</evidence>
<evidence type="ECO:0000313" key="5">
    <source>
        <dbReference type="EMBL" id="CAI9723252.1"/>
    </source>
</evidence>
<reference evidence="5" key="1">
    <citation type="submission" date="2023-08" db="EMBL/GenBank/DDBJ databases">
        <authorList>
            <person name="Alioto T."/>
            <person name="Alioto T."/>
            <person name="Gomez Garrido J."/>
        </authorList>
    </citation>
    <scope>NUCLEOTIDE SEQUENCE</scope>
</reference>
<proteinExistence type="predicted"/>
<evidence type="ECO:0000256" key="2">
    <source>
        <dbReference type="SAM" id="MobiDB-lite"/>
    </source>
</evidence>
<feature type="coiled-coil region" evidence="1">
    <location>
        <begin position="747"/>
        <end position="781"/>
    </location>
</feature>
<gene>
    <name evidence="5" type="ORF">OCTVUL_1B002743</name>
</gene>
<evidence type="ECO:0000259" key="4">
    <source>
        <dbReference type="Pfam" id="PF23265"/>
    </source>
</evidence>
<accession>A0AA36AXT6</accession>
<dbReference type="AlphaFoldDB" id="A0AA36AXT6"/>
<feature type="domain" description="KY-like immunoglobulin-like" evidence="4">
    <location>
        <begin position="282"/>
        <end position="409"/>
    </location>
</feature>
<keyword evidence="3" id="KW-0472">Membrane</keyword>
<feature type="transmembrane region" description="Helical" evidence="3">
    <location>
        <begin position="1158"/>
        <end position="1178"/>
    </location>
</feature>
<feature type="domain" description="KY-like immunoglobulin-like" evidence="4">
    <location>
        <begin position="541"/>
        <end position="641"/>
    </location>
</feature>
<protein>
    <recommendedName>
        <fullName evidence="4">KY-like immunoglobulin-like domain-containing protein</fullName>
    </recommendedName>
</protein>
<dbReference type="PANTHER" id="PTHR47020:SF1">
    <property type="entry name" value="HILLARIN"/>
    <property type="match status" value="1"/>
</dbReference>
<feature type="domain" description="KY-like immunoglobulin-like" evidence="4">
    <location>
        <begin position="423"/>
        <end position="529"/>
    </location>
</feature>
<keyword evidence="3" id="KW-1133">Transmembrane helix</keyword>
<evidence type="ECO:0000313" key="6">
    <source>
        <dbReference type="Proteomes" id="UP001162480"/>
    </source>
</evidence>
<dbReference type="Pfam" id="PF23265">
    <property type="entry name" value="Ig-like_KY"/>
    <property type="match status" value="3"/>
</dbReference>
<dbReference type="InterPro" id="IPR056564">
    <property type="entry name" value="Ig-like_KY"/>
</dbReference>
<feature type="region of interest" description="Disordered" evidence="2">
    <location>
        <begin position="925"/>
        <end position="951"/>
    </location>
</feature>
<keyword evidence="3" id="KW-0812">Transmembrane</keyword>
<keyword evidence="1" id="KW-0175">Coiled coil</keyword>
<dbReference type="EMBL" id="OX597818">
    <property type="protein sequence ID" value="CAI9723252.1"/>
    <property type="molecule type" value="Genomic_DNA"/>
</dbReference>
<organism evidence="5 6">
    <name type="scientific">Octopus vulgaris</name>
    <name type="common">Common octopus</name>
    <dbReference type="NCBI Taxonomy" id="6645"/>
    <lineage>
        <taxon>Eukaryota</taxon>
        <taxon>Metazoa</taxon>
        <taxon>Spiralia</taxon>
        <taxon>Lophotrochozoa</taxon>
        <taxon>Mollusca</taxon>
        <taxon>Cephalopoda</taxon>
        <taxon>Coleoidea</taxon>
        <taxon>Octopodiformes</taxon>
        <taxon>Octopoda</taxon>
        <taxon>Incirrata</taxon>
        <taxon>Octopodidae</taxon>
        <taxon>Octopus</taxon>
    </lineage>
</organism>
<name>A0AA36AXT6_OCTVU</name>
<dbReference type="PANTHER" id="PTHR47020">
    <property type="entry name" value="HILLARIN"/>
    <property type="match status" value="1"/>
</dbReference>
<feature type="compositionally biased region" description="Acidic residues" evidence="2">
    <location>
        <begin position="927"/>
        <end position="940"/>
    </location>
</feature>
<dbReference type="Proteomes" id="UP001162480">
    <property type="component" value="Chromosome 5"/>
</dbReference>
<sequence length="1183" mass="135464">MMDAKEAAISVKDYYAALKNALKPYKFDRQPPTPQLLTKAQITANDLRSVLPRDRKGKALPYPRYRPKEEIYKKNDFGKTDSHAKNAPKNLLTTELEELVQYLISPFANDEVAKVRVIFRWITEQDLESYQIQGNTPTNSPARYLNELKESKGRYDIFFNDMCRLADISSVSIQGHSKGVGFNVGDPLTPSTRNIWNAVLIKDTWYLIDVHWASRKISGVEAEEWQLVECQQANSSDIDDSIVQNIYEFDEFYFLTDPEKFIYSHFPDEEIWQLLARPLTKNEFQKALYLKPHFFEFGLTVKSHVWCSLQSVDGLVNIELGVTRTDLSFSFELYRSNKIGNPDDKKELAKYMLLERDIENKKLCIEVRFPIIGKFKAEIFGRDSRSKLEWLCSYVLYCNSPLSDCSPLPPNPKAEWGPGMHLFNYGITPITHLRGKIDVYDGEVELKFALEKNVDLLHRLVSEDEEEIADHILCEIVNGVATVLVRLPKKGQYALQMYAKNDPNDNEFSNICNYMLRCNEDLGVVYPYPSVTNDKVGSMGKFRSLGLHFIEDGPGYQRISTTGQCSFQIKIPANIDYFCKLIHQSENTFTDVSDYTYYYRNGDIVSFAIRCPSPGFYRFDLFAKLNSEDGGYPKVFCSVLETFWPMTECLPYPQKYSACKDTYNILSPAVNQIAEGQNIKIAIVVPNAESVATIEDQNWIYLEKGEKDKWTGTIVPKASGNIISIAARQSSAVRSFEALVSFEVVPSHVLREEFRKQRASRENAEQEYVEHLSRKKHLQSMRKDRSMIHMIQRMAKMKLQNLNEDHLKLMDQQLDNDAIQQLDQCLPEVPQHLTQNGTENTVRDERDVTYGDVLESHNYERNINGAFVDFFSEVNDRQSNVAILDNGPVNGNENDNYNLGMSPVKIRPTIKKRTLPKIDINLNELDGVNESDDDSDEDYDNNVGNHSDYHLNFDKHGVRLTPISEKEEEIDDFFKSALTQNQNGPESDESEENVDNVRQAEEIIGAETVGLVNACPSFVDDSKDSLVERLSELRGKEVKPKVPLRMKRNLEEKVKEEEIIVREEPKKQEDLTEKLLQQVASIEKTIEEDEIAIQNFHLGGAPAQKDDQPILRHRTTVTLSNYSTPNLPDKEKSHTAPVSVQTQTDNEEISLTVILENFIYIFAIFSLLWKLAGLLLSFENTSS</sequence>
<dbReference type="InterPro" id="IPR053041">
    <property type="entry name" value="Transglut-like_Superfamily_Mod"/>
</dbReference>
<feature type="region of interest" description="Disordered" evidence="2">
    <location>
        <begin position="1121"/>
        <end position="1141"/>
    </location>
</feature>
<keyword evidence="6" id="KW-1185">Reference proteome</keyword>